<dbReference type="AlphaFoldDB" id="A0A150GQ67"/>
<proteinExistence type="predicted"/>
<evidence type="ECO:0000313" key="2">
    <source>
        <dbReference type="EMBL" id="KXZ51977.1"/>
    </source>
</evidence>
<reference evidence="3" key="1">
    <citation type="journal article" date="2016" name="Nat. Commun.">
        <title>The Gonium pectorale genome demonstrates co-option of cell cycle regulation during the evolution of multicellularity.</title>
        <authorList>
            <person name="Hanschen E.R."/>
            <person name="Marriage T.N."/>
            <person name="Ferris P.J."/>
            <person name="Hamaji T."/>
            <person name="Toyoda A."/>
            <person name="Fujiyama A."/>
            <person name="Neme R."/>
            <person name="Noguchi H."/>
            <person name="Minakuchi Y."/>
            <person name="Suzuki M."/>
            <person name="Kawai-Toyooka H."/>
            <person name="Smith D.R."/>
            <person name="Sparks H."/>
            <person name="Anderson J."/>
            <person name="Bakaric R."/>
            <person name="Luria V."/>
            <person name="Karger A."/>
            <person name="Kirschner M.W."/>
            <person name="Durand P.M."/>
            <person name="Michod R.E."/>
            <person name="Nozaki H."/>
            <person name="Olson B.J."/>
        </authorList>
    </citation>
    <scope>NUCLEOTIDE SEQUENCE [LARGE SCALE GENOMIC DNA]</scope>
    <source>
        <strain evidence="3">NIES-2863</strain>
    </source>
</reference>
<organism evidence="2 3">
    <name type="scientific">Gonium pectorale</name>
    <name type="common">Green alga</name>
    <dbReference type="NCBI Taxonomy" id="33097"/>
    <lineage>
        <taxon>Eukaryota</taxon>
        <taxon>Viridiplantae</taxon>
        <taxon>Chlorophyta</taxon>
        <taxon>core chlorophytes</taxon>
        <taxon>Chlorophyceae</taxon>
        <taxon>CS clade</taxon>
        <taxon>Chlamydomonadales</taxon>
        <taxon>Volvocaceae</taxon>
        <taxon>Gonium</taxon>
    </lineage>
</organism>
<dbReference type="SUPFAM" id="SSF47473">
    <property type="entry name" value="EF-hand"/>
    <property type="match status" value="1"/>
</dbReference>
<dbReference type="InterPro" id="IPR011992">
    <property type="entry name" value="EF-hand-dom_pair"/>
</dbReference>
<sequence length="230" mass="25381">MSRTGSGGGSRKREELAAQFIAEFPADDDPDEGPPEYAEGSREATLLKIFNLLDSDHRNFIEIPVWKEYAVQVGLTTEALGKEVMAIVAAQSSDARGDPRVNAYQFVKAMTNMVAHMDDKAFGMLLAQTLTMYRARGGSHNYSKEQEQERPTAAPAMSSAAQPVQAAQPAARPVQRVQPEEEGEAVEALQPLQQERDDRDGDEYSIQPMEQGRQARQQRNESDGIEILDA</sequence>
<accession>A0A150GQ67</accession>
<evidence type="ECO:0000256" key="1">
    <source>
        <dbReference type="SAM" id="MobiDB-lite"/>
    </source>
</evidence>
<feature type="compositionally biased region" description="Low complexity" evidence="1">
    <location>
        <begin position="153"/>
        <end position="177"/>
    </location>
</feature>
<evidence type="ECO:0008006" key="4">
    <source>
        <dbReference type="Google" id="ProtNLM"/>
    </source>
</evidence>
<dbReference type="OrthoDB" id="528573at2759"/>
<dbReference type="Proteomes" id="UP000075714">
    <property type="component" value="Unassembled WGS sequence"/>
</dbReference>
<gene>
    <name evidence="2" type="ORF">GPECTOR_11g99</name>
</gene>
<name>A0A150GQ67_GONPE</name>
<comment type="caution">
    <text evidence="2">The sequence shown here is derived from an EMBL/GenBank/DDBJ whole genome shotgun (WGS) entry which is preliminary data.</text>
</comment>
<protein>
    <recommendedName>
        <fullName evidence="4">EF-hand domain-containing protein</fullName>
    </recommendedName>
</protein>
<feature type="region of interest" description="Disordered" evidence="1">
    <location>
        <begin position="139"/>
        <end position="230"/>
    </location>
</feature>
<keyword evidence="3" id="KW-1185">Reference proteome</keyword>
<dbReference type="EMBL" id="LSYV01000012">
    <property type="protein sequence ID" value="KXZ51977.1"/>
    <property type="molecule type" value="Genomic_DNA"/>
</dbReference>
<evidence type="ECO:0000313" key="3">
    <source>
        <dbReference type="Proteomes" id="UP000075714"/>
    </source>
</evidence>